<organism evidence="1 2">
    <name type="scientific">Thermococcus profundus</name>
    <dbReference type="NCBI Taxonomy" id="49899"/>
    <lineage>
        <taxon>Archaea</taxon>
        <taxon>Methanobacteriati</taxon>
        <taxon>Methanobacteriota</taxon>
        <taxon>Thermococci</taxon>
        <taxon>Thermococcales</taxon>
        <taxon>Thermococcaceae</taxon>
        <taxon>Thermococcus</taxon>
    </lineage>
</organism>
<dbReference type="SUPFAM" id="SSF50998">
    <property type="entry name" value="Quinoprotein alcohol dehydrogenase-like"/>
    <property type="match status" value="1"/>
</dbReference>
<dbReference type="InterPro" id="IPR011047">
    <property type="entry name" value="Quinoprotein_ADH-like_sf"/>
</dbReference>
<reference evidence="1 2" key="1">
    <citation type="submission" date="2016-03" db="EMBL/GenBank/DDBJ databases">
        <title>Complete genome sequence of Thermococcus profundus strain DT5432.</title>
        <authorList>
            <person name="Oger P.M."/>
        </authorList>
    </citation>
    <scope>NUCLEOTIDE SEQUENCE [LARGE SCALE GENOMIC DNA]</scope>
    <source>
        <strain evidence="1 2">DT 5432</strain>
    </source>
</reference>
<dbReference type="PANTHER" id="PTHR42754">
    <property type="entry name" value="ENDOGLUCANASE"/>
    <property type="match status" value="1"/>
</dbReference>
<dbReference type="EMBL" id="CP014862">
    <property type="protein sequence ID" value="ASJ03529.1"/>
    <property type="molecule type" value="Genomic_DNA"/>
</dbReference>
<dbReference type="NCBIfam" id="TIGR04288">
    <property type="entry name" value="CGP_CTERM"/>
    <property type="match status" value="1"/>
</dbReference>
<dbReference type="RefSeq" id="WP_088858785.1">
    <property type="nucleotide sequence ID" value="NZ_CP014862.1"/>
</dbReference>
<protein>
    <submittedName>
        <fullName evidence="1">Uncharacterized protein</fullName>
    </submittedName>
</protein>
<dbReference type="InterPro" id="IPR027552">
    <property type="entry name" value="CGP_CTERM"/>
</dbReference>
<accession>A0A2Z2MDC2</accession>
<dbReference type="OrthoDB" id="98274at2157"/>
<name>A0A2Z2MDC2_THEPR</name>
<dbReference type="PANTHER" id="PTHR42754:SF1">
    <property type="entry name" value="LIPOPROTEIN"/>
    <property type="match status" value="1"/>
</dbReference>
<dbReference type="GeneID" id="33320713"/>
<evidence type="ECO:0000313" key="2">
    <source>
        <dbReference type="Proteomes" id="UP000250179"/>
    </source>
</evidence>
<proteinExistence type="predicted"/>
<keyword evidence="2" id="KW-1185">Reference proteome</keyword>
<dbReference type="Proteomes" id="UP000250179">
    <property type="component" value="Chromosome"/>
</dbReference>
<evidence type="ECO:0000313" key="1">
    <source>
        <dbReference type="EMBL" id="ASJ03529.1"/>
    </source>
</evidence>
<sequence>MRRAGILGLVLVLALATYPTVGAVMEHYWAKTFGWQGTDYLVDSKILENGDIILVGSTRPSKIDYYDIWVMRLDKNGSVKWANKYVGYEDSRTYSVATDGRDIIVAGGVGTSGLRGVDGSILRLDEQGNIKWQRTYGGRGDDWILRITLAPNGDIIAVGKTSSFDAKKWDAWVMRLDGNGNVKWQKTFGSEYDDQFNDVTVADNGDIIIVGDYRATGADGGGASVWVVRLDGNGNVRWQKTYGGNRTDSATAVSTTPDGEILVAGITLNFGAGGYDFWVLRLDKNGKIKWQKTYGDIHDDSAYSIVPVENGDILVGGTYGSIGDRSDADIWILRLDRDGNVKWQKALGGSMREEARLIAGNMGIVAVGYTKSFGAGGYDGLALRLPPTGELRDCSFCREANFTSTVSKAKVKTPEVTIKDVKAVVDRTYAYSKSVTPESKLLWSETMNVTSSPEKNQREDKICGPGAFVGVAMLALLMKKR</sequence>
<dbReference type="Gene3D" id="2.80.10.50">
    <property type="match status" value="2"/>
</dbReference>
<dbReference type="AlphaFoldDB" id="A0A2Z2MDC2"/>
<dbReference type="KEGG" id="tprf:A3L09_09815"/>
<gene>
    <name evidence="1" type="ORF">A3L09_09815</name>
</gene>